<dbReference type="Gene3D" id="3.40.1030.10">
    <property type="entry name" value="Nucleoside phosphorylase/phosphoribosyltransferase catalytic domain"/>
    <property type="match status" value="1"/>
</dbReference>
<comment type="function">
    <text evidence="3">Catalyzes phosphorolysis of the pyrimidine nucleosides uridine, thymidine and 2'-deoxyuridine with the formation of the corresponding pyrimidine base and ribose-1-phosphate.</text>
</comment>
<dbReference type="EC" id="2.4.2.2" evidence="6"/>
<dbReference type="Gene3D" id="1.20.970.10">
    <property type="entry name" value="Transferase, Pyrimidine Nucleoside Phosphorylase, Chain C"/>
    <property type="match status" value="1"/>
</dbReference>
<dbReference type="GO" id="GO:0009032">
    <property type="term" value="F:thymidine phosphorylase activity"/>
    <property type="evidence" value="ECO:0007669"/>
    <property type="project" value="TreeGrafter"/>
</dbReference>
<dbReference type="GO" id="GO:0006213">
    <property type="term" value="P:pyrimidine nucleoside metabolic process"/>
    <property type="evidence" value="ECO:0007669"/>
    <property type="project" value="InterPro"/>
</dbReference>
<dbReference type="Pfam" id="PF00591">
    <property type="entry name" value="Glycos_transf_3"/>
    <property type="match status" value="1"/>
</dbReference>
<dbReference type="InterPro" id="IPR036566">
    <property type="entry name" value="PYNP-like_C_sf"/>
</dbReference>
<dbReference type="InterPro" id="IPR035902">
    <property type="entry name" value="Nuc_phospho_transferase"/>
</dbReference>
<dbReference type="NCBIfam" id="NF004490">
    <property type="entry name" value="PRK05820.1"/>
    <property type="match status" value="1"/>
</dbReference>
<dbReference type="Pfam" id="PF02885">
    <property type="entry name" value="Glycos_trans_3N"/>
    <property type="match status" value="1"/>
</dbReference>
<protein>
    <recommendedName>
        <fullName evidence="7">Pyrimidine-nucleoside phosphorylase</fullName>
        <ecNumber evidence="6">2.4.2.2</ecNumber>
    </recommendedName>
</protein>
<dbReference type="SUPFAM" id="SSF54680">
    <property type="entry name" value="Pyrimidine nucleoside phosphorylase C-terminal domain"/>
    <property type="match status" value="1"/>
</dbReference>
<gene>
    <name evidence="16" type="primary">deoA</name>
    <name evidence="16" type="ORF">BU653_02775</name>
    <name evidence="15" type="ORF">RCF65_01420</name>
</gene>
<dbReference type="PIRSF" id="PIRSF000478">
    <property type="entry name" value="TP_PyNP"/>
    <property type="match status" value="1"/>
</dbReference>
<comment type="subunit">
    <text evidence="5">Homodimer.</text>
</comment>
<dbReference type="EMBL" id="JAVGJF010000004">
    <property type="protein sequence ID" value="MDQ7174642.1"/>
    <property type="molecule type" value="Genomic_DNA"/>
</dbReference>
<name>A0AAE5T0H1_STACR</name>
<keyword evidence="11" id="KW-0630">Potassium</keyword>
<dbReference type="InterPro" id="IPR036320">
    <property type="entry name" value="Glycosyl_Trfase_fam3_N_dom_sf"/>
</dbReference>
<dbReference type="SUPFAM" id="SSF52418">
    <property type="entry name" value="Nucleoside phosphorylase/phosphoribosyltransferase catalytic domain"/>
    <property type="match status" value="1"/>
</dbReference>
<dbReference type="GO" id="GO:0046872">
    <property type="term" value="F:metal ion binding"/>
    <property type="evidence" value="ECO:0007669"/>
    <property type="project" value="UniProtKB-KW"/>
</dbReference>
<keyword evidence="9 16" id="KW-0808">Transferase</keyword>
<dbReference type="InterPro" id="IPR000053">
    <property type="entry name" value="Thymidine/pyrmidine_PPase"/>
</dbReference>
<dbReference type="NCBIfam" id="NF004747">
    <property type="entry name" value="PRK06078.1"/>
    <property type="match status" value="1"/>
</dbReference>
<evidence type="ECO:0000313" key="18">
    <source>
        <dbReference type="Proteomes" id="UP001240157"/>
    </source>
</evidence>
<dbReference type="GO" id="GO:0006206">
    <property type="term" value="P:pyrimidine nucleobase metabolic process"/>
    <property type="evidence" value="ECO:0007669"/>
    <property type="project" value="InterPro"/>
</dbReference>
<dbReference type="InterPro" id="IPR000312">
    <property type="entry name" value="Glycosyl_Trfase_fam3"/>
</dbReference>
<evidence type="ECO:0000256" key="5">
    <source>
        <dbReference type="ARBA" id="ARBA00011738"/>
    </source>
</evidence>
<comment type="caution">
    <text evidence="16">The sequence shown here is derived from an EMBL/GenBank/DDBJ whole genome shotgun (WGS) entry which is preliminary data.</text>
</comment>
<organism evidence="16 17">
    <name type="scientific">Staphylococcus chromogenes</name>
    <name type="common">Staphylococcus hyicus subsp. chromogenes</name>
    <dbReference type="NCBI Taxonomy" id="46126"/>
    <lineage>
        <taxon>Bacteria</taxon>
        <taxon>Bacillati</taxon>
        <taxon>Bacillota</taxon>
        <taxon>Bacilli</taxon>
        <taxon>Bacillales</taxon>
        <taxon>Staphylococcaceae</taxon>
        <taxon>Staphylococcus</taxon>
    </lineage>
</organism>
<dbReference type="GO" id="GO:0004645">
    <property type="term" value="F:1,4-alpha-oligoglucan phosphorylase activity"/>
    <property type="evidence" value="ECO:0007669"/>
    <property type="project" value="InterPro"/>
</dbReference>
<dbReference type="NCBIfam" id="TIGR02644">
    <property type="entry name" value="Y_phosphoryl"/>
    <property type="match status" value="1"/>
</dbReference>
<dbReference type="Proteomes" id="UP000242704">
    <property type="component" value="Unassembled WGS sequence"/>
</dbReference>
<proteinExistence type="inferred from homology"/>
<comment type="catalytic activity">
    <reaction evidence="1">
        <text>2'-deoxyuridine + phosphate = 2-deoxy-alpha-D-ribose 1-phosphate + uracil</text>
        <dbReference type="Rhea" id="RHEA:22824"/>
        <dbReference type="ChEBI" id="CHEBI:16450"/>
        <dbReference type="ChEBI" id="CHEBI:17568"/>
        <dbReference type="ChEBI" id="CHEBI:43474"/>
        <dbReference type="ChEBI" id="CHEBI:57259"/>
        <dbReference type="EC" id="2.4.2.2"/>
    </reaction>
</comment>
<accession>A0AAE5T0H1</accession>
<reference evidence="15 18" key="3">
    <citation type="submission" date="2023-08" db="EMBL/GenBank/DDBJ databases">
        <title>Whole genome sequencing of Staphylococcus chromogenes NNSch 2386.</title>
        <authorList>
            <person name="Kropotov V.S."/>
            <person name="Boriskina E.V."/>
            <person name="Gordinskaya N.A."/>
            <person name="Shkurkina I.S."/>
            <person name="Kryazhev D.V."/>
            <person name="Alekseeva A.E."/>
            <person name="Makhova M.A."/>
        </authorList>
    </citation>
    <scope>NUCLEOTIDE SEQUENCE [LARGE SCALE GENOMIC DNA]</scope>
    <source>
        <strain evidence="15 18">NNSch 2386</strain>
    </source>
</reference>
<dbReference type="PANTHER" id="PTHR10515">
    <property type="entry name" value="THYMIDINE PHOSPHORYLASE"/>
    <property type="match status" value="1"/>
</dbReference>
<sequence length="433" mass="46130">MRMVDMISKKRDGHALSSEEIKFIIDGYTKGEIPDYQMSSLAMAIYFQDMTDEERAALTMAMVESGDQIDLSNIEGIKVDKHSTGGVGDTTTLVLAPLVAALGIPVAKMSGRGLGHTGGTIDKLESVEGFHVEISEDEFIQLVNEAKIAVIGQTGNLTPADKKIYALRDVTGTVNSIPLIASSIMSKKIAAGADAIVLDVKTGKGAFMQTVEDAEALAHAMVKIGNQVGRQTMAIISDMNQPLGRAIGNALELKEAIDTLKGQGPEDLTELVLTLGAQMVVLAQKAETLEDARAQLQSVIDNGAAVEKFKTFLSNQGGDASVVDDPSKLPTAKYTFELPAKQSGVVSEMVANEIGIASMMLGAGRQTKEDDIDLAVGLVLHKKIGDKVSEGESLLTIYANQEDVAAVKQKLYENITISDSAEAPQLIYKMITE</sequence>
<reference evidence="16" key="2">
    <citation type="submission" date="2018-03" db="EMBL/GenBank/DDBJ databases">
        <authorList>
            <person name="Naushad S."/>
        </authorList>
    </citation>
    <scope>NUCLEOTIDE SEQUENCE</scope>
    <source>
        <strain evidence="16">SNUC 505</strain>
    </source>
</reference>
<evidence type="ECO:0000313" key="15">
    <source>
        <dbReference type="EMBL" id="MDQ7174642.1"/>
    </source>
</evidence>
<comment type="catalytic activity">
    <reaction evidence="13">
        <text>thymidine + phosphate = 2-deoxy-alpha-D-ribose 1-phosphate + thymine</text>
        <dbReference type="Rhea" id="RHEA:16037"/>
        <dbReference type="ChEBI" id="CHEBI:17748"/>
        <dbReference type="ChEBI" id="CHEBI:17821"/>
        <dbReference type="ChEBI" id="CHEBI:43474"/>
        <dbReference type="ChEBI" id="CHEBI:57259"/>
        <dbReference type="EC" id="2.4.2.2"/>
    </reaction>
</comment>
<dbReference type="PANTHER" id="PTHR10515:SF0">
    <property type="entry name" value="THYMIDINE PHOSPHORYLASE"/>
    <property type="match status" value="1"/>
</dbReference>
<dbReference type="InterPro" id="IPR017459">
    <property type="entry name" value="Glycosyl_Trfase_fam3_N_dom"/>
</dbReference>
<dbReference type="SUPFAM" id="SSF47648">
    <property type="entry name" value="Nucleoside phosphorylase/phosphoribosyltransferase N-terminal domain"/>
    <property type="match status" value="1"/>
</dbReference>
<feature type="domain" description="Pyrimidine nucleoside phosphorylase C-terminal" evidence="14">
    <location>
        <begin position="345"/>
        <end position="418"/>
    </location>
</feature>
<evidence type="ECO:0000256" key="1">
    <source>
        <dbReference type="ARBA" id="ARBA00001066"/>
    </source>
</evidence>
<dbReference type="SMART" id="SM00941">
    <property type="entry name" value="PYNP_C"/>
    <property type="match status" value="1"/>
</dbReference>
<keyword evidence="10" id="KW-0479">Metal-binding</keyword>
<dbReference type="Pfam" id="PF07831">
    <property type="entry name" value="PYNP_C"/>
    <property type="match status" value="1"/>
</dbReference>
<evidence type="ECO:0000256" key="2">
    <source>
        <dbReference type="ARBA" id="ARBA00001958"/>
    </source>
</evidence>
<evidence type="ECO:0000256" key="6">
    <source>
        <dbReference type="ARBA" id="ARBA00011889"/>
    </source>
</evidence>
<comment type="cofactor">
    <cofactor evidence="2">
        <name>K(+)</name>
        <dbReference type="ChEBI" id="CHEBI:29103"/>
    </cofactor>
</comment>
<dbReference type="InterPro" id="IPR018090">
    <property type="entry name" value="Pyrmidine_PPas_bac/euk"/>
</dbReference>
<dbReference type="FunFam" id="1.20.970.10:FF:000002">
    <property type="entry name" value="Pyrimidine-nucleoside phosphorylase"/>
    <property type="match status" value="1"/>
</dbReference>
<dbReference type="Gene3D" id="3.90.1170.30">
    <property type="entry name" value="Pyrimidine nucleoside phosphorylase-like, C-terminal domain"/>
    <property type="match status" value="1"/>
</dbReference>
<dbReference type="PROSITE" id="PS00647">
    <property type="entry name" value="THYMID_PHOSPHORYLASE"/>
    <property type="match status" value="1"/>
</dbReference>
<evidence type="ECO:0000256" key="3">
    <source>
        <dbReference type="ARBA" id="ARBA00003877"/>
    </source>
</evidence>
<dbReference type="Proteomes" id="UP001240157">
    <property type="component" value="Unassembled WGS sequence"/>
</dbReference>
<dbReference type="EMBL" id="PZBZ01000010">
    <property type="protein sequence ID" value="PTG16378.1"/>
    <property type="molecule type" value="Genomic_DNA"/>
</dbReference>
<evidence type="ECO:0000256" key="4">
    <source>
        <dbReference type="ARBA" id="ARBA00006915"/>
    </source>
</evidence>
<evidence type="ECO:0000256" key="12">
    <source>
        <dbReference type="ARBA" id="ARBA00048453"/>
    </source>
</evidence>
<dbReference type="FunFam" id="3.40.1030.10:FF:000003">
    <property type="entry name" value="Pyrimidine-nucleoside phosphorylase"/>
    <property type="match status" value="1"/>
</dbReference>
<evidence type="ECO:0000256" key="9">
    <source>
        <dbReference type="ARBA" id="ARBA00022679"/>
    </source>
</evidence>
<evidence type="ECO:0000256" key="8">
    <source>
        <dbReference type="ARBA" id="ARBA00022676"/>
    </source>
</evidence>
<dbReference type="RefSeq" id="WP_105965773.1">
    <property type="nucleotide sequence ID" value="NZ_JAHCNX010000009.1"/>
</dbReference>
<evidence type="ECO:0000256" key="10">
    <source>
        <dbReference type="ARBA" id="ARBA00022723"/>
    </source>
</evidence>
<evidence type="ECO:0000313" key="17">
    <source>
        <dbReference type="Proteomes" id="UP000242704"/>
    </source>
</evidence>
<comment type="catalytic activity">
    <reaction evidence="12">
        <text>uridine + phosphate = alpha-D-ribose 1-phosphate + uracil</text>
        <dbReference type="Rhea" id="RHEA:24388"/>
        <dbReference type="ChEBI" id="CHEBI:16704"/>
        <dbReference type="ChEBI" id="CHEBI:17568"/>
        <dbReference type="ChEBI" id="CHEBI:43474"/>
        <dbReference type="ChEBI" id="CHEBI:57720"/>
        <dbReference type="EC" id="2.4.2.2"/>
    </reaction>
</comment>
<reference evidence="16 17" key="1">
    <citation type="journal article" date="2016" name="Front. Microbiol.">
        <title>Comprehensive Phylogenetic Analysis of Bovine Non-aureus Staphylococci Species Based on Whole-Genome Sequencing.</title>
        <authorList>
            <person name="Naushad S."/>
            <person name="Barkema H.W."/>
            <person name="Luby C."/>
            <person name="Condas L.A."/>
            <person name="Nobrega D.B."/>
            <person name="Carson D.A."/>
            <person name="De Buck J."/>
        </authorList>
    </citation>
    <scope>NUCLEOTIDE SEQUENCE [LARGE SCALE GENOMIC DNA]</scope>
    <source>
        <strain evidence="16 17">SNUC 505</strain>
    </source>
</reference>
<evidence type="ECO:0000259" key="14">
    <source>
        <dbReference type="SMART" id="SM00941"/>
    </source>
</evidence>
<dbReference type="GO" id="GO:0005829">
    <property type="term" value="C:cytosol"/>
    <property type="evidence" value="ECO:0007669"/>
    <property type="project" value="TreeGrafter"/>
</dbReference>
<dbReference type="InterPro" id="IPR013102">
    <property type="entry name" value="PYNP_C"/>
</dbReference>
<evidence type="ECO:0000313" key="16">
    <source>
        <dbReference type="EMBL" id="PTG16378.1"/>
    </source>
</evidence>
<evidence type="ECO:0000256" key="7">
    <source>
        <dbReference type="ARBA" id="ARBA00014680"/>
    </source>
</evidence>
<comment type="similarity">
    <text evidence="4">Belongs to the thymidine/pyrimidine-nucleoside phosphorylase family.</text>
</comment>
<dbReference type="InterPro" id="IPR017872">
    <property type="entry name" value="Pyrmidine_PPase_CS"/>
</dbReference>
<evidence type="ECO:0000256" key="13">
    <source>
        <dbReference type="ARBA" id="ARBA00048525"/>
    </source>
</evidence>
<evidence type="ECO:0000256" key="11">
    <source>
        <dbReference type="ARBA" id="ARBA00022958"/>
    </source>
</evidence>
<keyword evidence="8 16" id="KW-0328">Glycosyltransferase</keyword>
<dbReference type="AlphaFoldDB" id="A0AAE5T0H1"/>